<comment type="caution">
    <text evidence="1">The sequence shown here is derived from an EMBL/GenBank/DDBJ whole genome shotgun (WGS) entry which is preliminary data.</text>
</comment>
<organism evidence="1 2">
    <name type="scientific">Pleurodeles waltl</name>
    <name type="common">Iberian ribbed newt</name>
    <dbReference type="NCBI Taxonomy" id="8319"/>
    <lineage>
        <taxon>Eukaryota</taxon>
        <taxon>Metazoa</taxon>
        <taxon>Chordata</taxon>
        <taxon>Craniata</taxon>
        <taxon>Vertebrata</taxon>
        <taxon>Euteleostomi</taxon>
        <taxon>Amphibia</taxon>
        <taxon>Batrachia</taxon>
        <taxon>Caudata</taxon>
        <taxon>Salamandroidea</taxon>
        <taxon>Salamandridae</taxon>
        <taxon>Pleurodelinae</taxon>
        <taxon>Pleurodeles</taxon>
    </lineage>
</organism>
<reference evidence="1" key="1">
    <citation type="journal article" date="2022" name="bioRxiv">
        <title>Sequencing and chromosome-scale assembly of the giantPleurodeles waltlgenome.</title>
        <authorList>
            <person name="Brown T."/>
            <person name="Elewa A."/>
            <person name="Iarovenko S."/>
            <person name="Subramanian E."/>
            <person name="Araus A.J."/>
            <person name="Petzold A."/>
            <person name="Susuki M."/>
            <person name="Suzuki K.-i.T."/>
            <person name="Hayashi T."/>
            <person name="Toyoda A."/>
            <person name="Oliveira C."/>
            <person name="Osipova E."/>
            <person name="Leigh N.D."/>
            <person name="Simon A."/>
            <person name="Yun M.H."/>
        </authorList>
    </citation>
    <scope>NUCLEOTIDE SEQUENCE</scope>
    <source>
        <strain evidence="1">20211129_DDA</strain>
        <tissue evidence="1">Liver</tissue>
    </source>
</reference>
<evidence type="ECO:0000313" key="1">
    <source>
        <dbReference type="EMBL" id="KAJ1199887.1"/>
    </source>
</evidence>
<dbReference type="AlphaFoldDB" id="A0AAV7VGL5"/>
<sequence length="101" mass="10972">MYLPSIPPVLFSVRDRGYEDGASPLDVCCPCFLRLDSAEAFWRCASARVLGLGAVPCFFYHADEPLGGSFVRHFVAGAAEYAGSAPSESGSRFHLLTLQLR</sequence>
<dbReference type="EMBL" id="JANPWB010000003">
    <property type="protein sequence ID" value="KAJ1199887.1"/>
    <property type="molecule type" value="Genomic_DNA"/>
</dbReference>
<dbReference type="Proteomes" id="UP001066276">
    <property type="component" value="Chromosome 2_1"/>
</dbReference>
<gene>
    <name evidence="1" type="ORF">NDU88_003719</name>
</gene>
<proteinExistence type="predicted"/>
<evidence type="ECO:0000313" key="2">
    <source>
        <dbReference type="Proteomes" id="UP001066276"/>
    </source>
</evidence>
<name>A0AAV7VGL5_PLEWA</name>
<accession>A0AAV7VGL5</accession>
<protein>
    <submittedName>
        <fullName evidence="1">Uncharacterized protein</fullName>
    </submittedName>
</protein>
<keyword evidence="2" id="KW-1185">Reference proteome</keyword>